<dbReference type="OrthoDB" id="3473567at2"/>
<comment type="caution">
    <text evidence="1">The sequence shown here is derived from an EMBL/GenBank/DDBJ whole genome shotgun (WGS) entry which is preliminary data.</text>
</comment>
<organism evidence="1 2">
    <name type="scientific">Glycomyces buryatensis</name>
    <dbReference type="NCBI Taxonomy" id="2570927"/>
    <lineage>
        <taxon>Bacteria</taxon>
        <taxon>Bacillati</taxon>
        <taxon>Actinomycetota</taxon>
        <taxon>Actinomycetes</taxon>
        <taxon>Glycomycetales</taxon>
        <taxon>Glycomycetaceae</taxon>
        <taxon>Glycomyces</taxon>
    </lineage>
</organism>
<evidence type="ECO:0000313" key="2">
    <source>
        <dbReference type="Proteomes" id="UP000308760"/>
    </source>
</evidence>
<evidence type="ECO:0000313" key="1">
    <source>
        <dbReference type="EMBL" id="THV41486.1"/>
    </source>
</evidence>
<reference evidence="2" key="1">
    <citation type="submission" date="2019-04" db="EMBL/GenBank/DDBJ databases">
        <title>Nocardioides xinjiangensis sp. nov.</title>
        <authorList>
            <person name="Liu S."/>
        </authorList>
    </citation>
    <scope>NUCLEOTIDE SEQUENCE [LARGE SCALE GENOMIC DNA]</scope>
    <source>
        <strain evidence="2">18</strain>
    </source>
</reference>
<dbReference type="AlphaFoldDB" id="A0A4V4HSF5"/>
<keyword evidence="2" id="KW-1185">Reference proteome</keyword>
<proteinExistence type="predicted"/>
<reference evidence="1 2" key="2">
    <citation type="submission" date="2019-05" db="EMBL/GenBank/DDBJ databases">
        <title>Glycomyces buryatensis sp. nov.</title>
        <authorList>
            <person name="Nikitina E."/>
        </authorList>
    </citation>
    <scope>NUCLEOTIDE SEQUENCE [LARGE SCALE GENOMIC DNA]</scope>
    <source>
        <strain evidence="1 2">18</strain>
    </source>
</reference>
<protein>
    <recommendedName>
        <fullName evidence="3">Sugar phosphate isomerase/epimerase</fullName>
    </recommendedName>
</protein>
<evidence type="ECO:0008006" key="3">
    <source>
        <dbReference type="Google" id="ProtNLM"/>
    </source>
</evidence>
<sequence>MGLSSATVPALSADELARVCTAAGGSADLRIGRGHRWEHGDYAHLFDALSVEFVGLSVNLGESLQADAVPEPIASLIRRHRIPVRCFLSRNIDQQPVLNEARRGRDRLRALLGDVDILVEVHKPLPKLADAVAAIRVLECEAVIDNRGVYVAAGADESAAVDFAREFGRAIQVKGFSTDDAEGRHIPLSSCMETLRFTEALLDAAPVAPVTIETKHSDWQADVRTVHTLCSATQNGRGTE</sequence>
<dbReference type="EMBL" id="STGY01000043">
    <property type="protein sequence ID" value="THV41486.1"/>
    <property type="molecule type" value="Genomic_DNA"/>
</dbReference>
<name>A0A4V4HSF5_9ACTN</name>
<dbReference type="Proteomes" id="UP000308760">
    <property type="component" value="Unassembled WGS sequence"/>
</dbReference>
<gene>
    <name evidence="1" type="ORF">FAB82_11205</name>
</gene>
<accession>A0A4V4HSF5</accession>